<sequence>MKSVGQLYPILLSKDGLVIDGHHRQEAEGDWRTETLDHIDSEEKVILARAISNWHRRQIPREDKIEWINGLARIYLAEGLKVNAPNTRGSGPGVNQIAERIMEEMGISRASVI</sequence>
<evidence type="ECO:0000313" key="1">
    <source>
        <dbReference type="EMBL" id="GAH01578.1"/>
    </source>
</evidence>
<comment type="caution">
    <text evidence="1">The sequence shown here is derived from an EMBL/GenBank/DDBJ whole genome shotgun (WGS) entry which is preliminary data.</text>
</comment>
<feature type="non-terminal residue" evidence="1">
    <location>
        <position position="113"/>
    </location>
</feature>
<organism evidence="1">
    <name type="scientific">marine sediment metagenome</name>
    <dbReference type="NCBI Taxonomy" id="412755"/>
    <lineage>
        <taxon>unclassified sequences</taxon>
        <taxon>metagenomes</taxon>
        <taxon>ecological metagenomes</taxon>
    </lineage>
</organism>
<evidence type="ECO:0008006" key="2">
    <source>
        <dbReference type="Google" id="ProtNLM"/>
    </source>
</evidence>
<accession>X1DYW6</accession>
<dbReference type="SUPFAM" id="SSF110849">
    <property type="entry name" value="ParB/Sulfiredoxin"/>
    <property type="match status" value="1"/>
</dbReference>
<protein>
    <recommendedName>
        <fullName evidence="2">ParB/Sulfiredoxin domain-containing protein</fullName>
    </recommendedName>
</protein>
<proteinExistence type="predicted"/>
<dbReference type="EMBL" id="BART01029467">
    <property type="protein sequence ID" value="GAH01578.1"/>
    <property type="molecule type" value="Genomic_DNA"/>
</dbReference>
<dbReference type="AlphaFoldDB" id="X1DYW6"/>
<dbReference type="InterPro" id="IPR036086">
    <property type="entry name" value="ParB/Sulfiredoxin_sf"/>
</dbReference>
<gene>
    <name evidence="1" type="ORF">S01H4_51698</name>
</gene>
<reference evidence="1" key="1">
    <citation type="journal article" date="2014" name="Front. Microbiol.">
        <title>High frequency of phylogenetically diverse reductive dehalogenase-homologous genes in deep subseafloor sedimentary metagenomes.</title>
        <authorList>
            <person name="Kawai M."/>
            <person name="Futagami T."/>
            <person name="Toyoda A."/>
            <person name="Takaki Y."/>
            <person name="Nishi S."/>
            <person name="Hori S."/>
            <person name="Arai W."/>
            <person name="Tsubouchi T."/>
            <person name="Morono Y."/>
            <person name="Uchiyama I."/>
            <person name="Ito T."/>
            <person name="Fujiyama A."/>
            <person name="Inagaki F."/>
            <person name="Takami H."/>
        </authorList>
    </citation>
    <scope>NUCLEOTIDE SEQUENCE</scope>
    <source>
        <strain evidence="1">Expedition CK06-06</strain>
    </source>
</reference>
<name>X1DYW6_9ZZZZ</name>